<reference evidence="3 4" key="1">
    <citation type="journal article" date="2015" name="Nature">
        <title>rRNA introns, odd ribosomes, and small enigmatic genomes across a large radiation of phyla.</title>
        <authorList>
            <person name="Brown C.T."/>
            <person name="Hug L.A."/>
            <person name="Thomas B.C."/>
            <person name="Sharon I."/>
            <person name="Castelle C.J."/>
            <person name="Singh A."/>
            <person name="Wilkins M.J."/>
            <person name="Williams K.H."/>
            <person name="Banfield J.F."/>
        </authorList>
    </citation>
    <scope>NUCLEOTIDE SEQUENCE [LARGE SCALE GENOMIC DNA]</scope>
</reference>
<accession>A0A0G1W9N5</accession>
<dbReference type="InterPro" id="IPR058596">
    <property type="entry name" value="TraC-like_dom"/>
</dbReference>
<evidence type="ECO:0000313" key="4">
    <source>
        <dbReference type="Proteomes" id="UP000034224"/>
    </source>
</evidence>
<dbReference type="Proteomes" id="UP000034224">
    <property type="component" value="Unassembled WGS sequence"/>
</dbReference>
<evidence type="ECO:0000256" key="1">
    <source>
        <dbReference type="SAM" id="Coils"/>
    </source>
</evidence>
<keyword evidence="1" id="KW-0175">Coiled coil</keyword>
<protein>
    <recommendedName>
        <fullName evidence="2">TraC-like domain-containing protein</fullName>
    </recommendedName>
</protein>
<evidence type="ECO:0000259" key="2">
    <source>
        <dbReference type="Pfam" id="PF26593"/>
    </source>
</evidence>
<dbReference type="EMBL" id="LCQK01000001">
    <property type="protein sequence ID" value="KKW15290.1"/>
    <property type="molecule type" value="Genomic_DNA"/>
</dbReference>
<feature type="domain" description="TraC-like" evidence="2">
    <location>
        <begin position="19"/>
        <end position="200"/>
    </location>
</feature>
<sequence>MPEVTLPTQKFVEVADIKNGAVYLKKGGLRKVLIVGGVNFDLKSEAEQNLILQSFQNFMNTLDFGVQFFIHSRKINVSEYLEHLKTRKEEEPNELLKIQIEDYAEFIRVFVAENPIISKSFFVVVPYDPVGITAQVKGVLGLFQKKPAQKEVLAKEEQERKNMEELNSRADQVMNGLEQMGLRATALEDEELVELFYNLYNPQLVEKKGLEIAKQ</sequence>
<evidence type="ECO:0000313" key="3">
    <source>
        <dbReference type="EMBL" id="KKW15290.1"/>
    </source>
</evidence>
<feature type="coiled-coil region" evidence="1">
    <location>
        <begin position="146"/>
        <end position="180"/>
    </location>
</feature>
<dbReference type="Pfam" id="PF26593">
    <property type="entry name" value="TraC-like"/>
    <property type="match status" value="1"/>
</dbReference>
<name>A0A0G1W9N5_9BACT</name>
<dbReference type="STRING" id="1618665.UY55_C0001G0044"/>
<dbReference type="AlphaFoldDB" id="A0A0G1W9N5"/>
<comment type="caution">
    <text evidence="3">The sequence shown here is derived from an EMBL/GenBank/DDBJ whole genome shotgun (WGS) entry which is preliminary data.</text>
</comment>
<proteinExistence type="predicted"/>
<organism evidence="3 4">
    <name type="scientific">Candidatus Jorgensenbacteria bacterium GW2011_GWB1_50_10</name>
    <dbReference type="NCBI Taxonomy" id="1618665"/>
    <lineage>
        <taxon>Bacteria</taxon>
        <taxon>Candidatus Joergenseniibacteriota</taxon>
    </lineage>
</organism>
<gene>
    <name evidence="3" type="ORF">UY55_C0001G0044</name>
</gene>